<dbReference type="GO" id="GO:0000398">
    <property type="term" value="P:mRNA splicing, via spliceosome"/>
    <property type="evidence" value="ECO:0007669"/>
    <property type="project" value="TreeGrafter"/>
</dbReference>
<dbReference type="InterPro" id="IPR033871">
    <property type="entry name" value="LSm5"/>
</dbReference>
<feature type="domain" description="Sm" evidence="10">
    <location>
        <begin position="1"/>
        <end position="72"/>
    </location>
</feature>
<keyword evidence="6 9" id="KW-0508">mRNA splicing</keyword>
<gene>
    <name evidence="9" type="primary">LSM5</name>
    <name evidence="11" type="ORF">DI09_25p40</name>
</gene>
<evidence type="ECO:0000259" key="10">
    <source>
        <dbReference type="PROSITE" id="PS52002"/>
    </source>
</evidence>
<evidence type="ECO:0000256" key="4">
    <source>
        <dbReference type="ARBA" id="ARBA00022728"/>
    </source>
</evidence>
<accession>A0A098VSU5</accession>
<dbReference type="InterPro" id="IPR010920">
    <property type="entry name" value="LSM_dom_sf"/>
</dbReference>
<dbReference type="Proteomes" id="UP000029725">
    <property type="component" value="Unassembled WGS sequence"/>
</dbReference>
<keyword evidence="4 9" id="KW-0747">Spliceosome</keyword>
<protein>
    <recommendedName>
        <fullName evidence="9">LSM complex subunit LSM5</fullName>
    </recommendedName>
</protein>
<evidence type="ECO:0000256" key="5">
    <source>
        <dbReference type="ARBA" id="ARBA00022884"/>
    </source>
</evidence>
<name>A0A098VSU5_9MICR</name>
<comment type="subcellular location">
    <subcellularLocation>
        <location evidence="1 9">Nucleus</location>
    </subcellularLocation>
</comment>
<comment type="function">
    <text evidence="9">Plays a role in U6 snRNP assembly and function. Binds to the 3' end of U6 snRNA.</text>
</comment>
<dbReference type="CDD" id="cd01732">
    <property type="entry name" value="LSm5"/>
    <property type="match status" value="1"/>
</dbReference>
<dbReference type="GO" id="GO:1990726">
    <property type="term" value="C:Lsm1-7-Pat1 complex"/>
    <property type="evidence" value="ECO:0007669"/>
    <property type="project" value="TreeGrafter"/>
</dbReference>
<evidence type="ECO:0000256" key="3">
    <source>
        <dbReference type="ARBA" id="ARBA00022664"/>
    </source>
</evidence>
<dbReference type="HOGENOM" id="CLU_076902_6_0_1"/>
<proteinExistence type="inferred from homology"/>
<dbReference type="GeneID" id="25259268"/>
<dbReference type="GO" id="GO:0005681">
    <property type="term" value="C:spliceosomal complex"/>
    <property type="evidence" value="ECO:0007669"/>
    <property type="project" value="UniProtKB-KW"/>
</dbReference>
<evidence type="ECO:0000256" key="7">
    <source>
        <dbReference type="ARBA" id="ARBA00023242"/>
    </source>
</evidence>
<evidence type="ECO:0000313" key="11">
    <source>
        <dbReference type="EMBL" id="KGG51844.1"/>
    </source>
</evidence>
<keyword evidence="8 9" id="KW-0687">Ribonucleoprotein</keyword>
<dbReference type="GO" id="GO:0005688">
    <property type="term" value="C:U6 snRNP"/>
    <property type="evidence" value="ECO:0007669"/>
    <property type="project" value="TreeGrafter"/>
</dbReference>
<dbReference type="GO" id="GO:0003723">
    <property type="term" value="F:RNA binding"/>
    <property type="evidence" value="ECO:0007669"/>
    <property type="project" value="UniProtKB-KW"/>
</dbReference>
<keyword evidence="5 9" id="KW-0694">RNA-binding</keyword>
<dbReference type="GO" id="GO:0046540">
    <property type="term" value="C:U4/U6 x U5 tri-snRNP complex"/>
    <property type="evidence" value="ECO:0007669"/>
    <property type="project" value="TreeGrafter"/>
</dbReference>
<dbReference type="PROSITE" id="PS52002">
    <property type="entry name" value="SM"/>
    <property type="match status" value="1"/>
</dbReference>
<comment type="caution">
    <text evidence="11">The sequence shown here is derived from an EMBL/GenBank/DDBJ whole genome shotgun (WGS) entry which is preliminary data.</text>
</comment>
<dbReference type="PANTHER" id="PTHR20971">
    <property type="entry name" value="U6 SNRNA-ASSOCIATED PROTEIN"/>
    <property type="match status" value="1"/>
</dbReference>
<keyword evidence="3 9" id="KW-0507">mRNA processing</keyword>
<dbReference type="Gene3D" id="2.30.30.100">
    <property type="match status" value="1"/>
</dbReference>
<evidence type="ECO:0000256" key="8">
    <source>
        <dbReference type="ARBA" id="ARBA00023274"/>
    </source>
</evidence>
<evidence type="ECO:0000256" key="9">
    <source>
        <dbReference type="RuleBase" id="RU365055"/>
    </source>
</evidence>
<evidence type="ECO:0000256" key="2">
    <source>
        <dbReference type="ARBA" id="ARBA00006850"/>
    </source>
</evidence>
<dbReference type="VEuPathDB" id="MicrosporidiaDB:DI09_25p40"/>
<dbReference type="SUPFAM" id="SSF50182">
    <property type="entry name" value="Sm-like ribonucleoproteins"/>
    <property type="match status" value="1"/>
</dbReference>
<comment type="subunit">
    <text evidence="9">LSm subunits form a heteromer with a doughnut shape.</text>
</comment>
<evidence type="ECO:0000256" key="6">
    <source>
        <dbReference type="ARBA" id="ARBA00023187"/>
    </source>
</evidence>
<reference evidence="11 12" key="1">
    <citation type="submission" date="2014-04" db="EMBL/GenBank/DDBJ databases">
        <title>A new species of microsporidia sheds light on the evolution of extreme parasitism.</title>
        <authorList>
            <person name="Haag K.L."/>
            <person name="James T.Y."/>
            <person name="Larsson R."/>
            <person name="Schaer T.M."/>
            <person name="Refardt D."/>
            <person name="Pombert J.-F."/>
            <person name="Ebert D."/>
        </authorList>
    </citation>
    <scope>NUCLEOTIDE SEQUENCE [LARGE SCALE GENOMIC DNA]</scope>
    <source>
        <strain evidence="11 12">UGP3</strain>
        <tissue evidence="11">Spores</tissue>
    </source>
</reference>
<organism evidence="11 12">
    <name type="scientific">Mitosporidium daphniae</name>
    <dbReference type="NCBI Taxonomy" id="1485682"/>
    <lineage>
        <taxon>Eukaryota</taxon>
        <taxon>Fungi</taxon>
        <taxon>Fungi incertae sedis</taxon>
        <taxon>Microsporidia</taxon>
        <taxon>Mitosporidium</taxon>
    </lineage>
</organism>
<dbReference type="PANTHER" id="PTHR20971:SF0">
    <property type="entry name" value="U6 SNRNA-ASSOCIATED SM-LIKE PROTEIN LSM5"/>
    <property type="match status" value="1"/>
</dbReference>
<dbReference type="EMBL" id="JMKJ01000177">
    <property type="protein sequence ID" value="KGG51844.1"/>
    <property type="molecule type" value="Genomic_DNA"/>
</dbReference>
<dbReference type="AlphaFoldDB" id="A0A098VSU5"/>
<dbReference type="RefSeq" id="XP_013238298.1">
    <property type="nucleotide sequence ID" value="XM_013382844.1"/>
</dbReference>
<dbReference type="SMART" id="SM00651">
    <property type="entry name" value="Sm"/>
    <property type="match status" value="1"/>
</dbReference>
<evidence type="ECO:0000313" key="12">
    <source>
        <dbReference type="Proteomes" id="UP000029725"/>
    </source>
</evidence>
<dbReference type="OrthoDB" id="429711at2759"/>
<keyword evidence="7 9" id="KW-0539">Nucleus</keyword>
<keyword evidence="12" id="KW-1185">Reference proteome</keyword>
<evidence type="ECO:0000256" key="1">
    <source>
        <dbReference type="ARBA" id="ARBA00004123"/>
    </source>
</evidence>
<dbReference type="InterPro" id="IPR001163">
    <property type="entry name" value="Sm_dom_euk/arc"/>
</dbReference>
<dbReference type="Pfam" id="PF01423">
    <property type="entry name" value="LSM"/>
    <property type="match status" value="1"/>
</dbReference>
<sequence>MIELLDRSIGNRIKVILKADREFCGVLCGFDDFVNIVLEDVTEIFTNQEGRHECKLSRVLLNGNNICMIIPE</sequence>
<dbReference type="InterPro" id="IPR047575">
    <property type="entry name" value="Sm"/>
</dbReference>
<comment type="similarity">
    <text evidence="2 9">Belongs to the snRNP Sm proteins family.</text>
</comment>